<proteinExistence type="inferred from homology"/>
<evidence type="ECO:0000259" key="3">
    <source>
        <dbReference type="Pfam" id="PF10079"/>
    </source>
</evidence>
<keyword evidence="6" id="KW-1185">Reference proteome</keyword>
<dbReference type="InterPro" id="IPR011199">
    <property type="entry name" value="Bacillithiol_biosynth_BshC"/>
</dbReference>
<feature type="domain" description="Bacillithiol biosynthesis BshC C-terminal coiled-coil" evidence="4">
    <location>
        <begin position="355"/>
        <end position="511"/>
    </location>
</feature>
<dbReference type="RefSeq" id="WP_211428837.1">
    <property type="nucleotide sequence ID" value="NZ_CP072648.1"/>
</dbReference>
<evidence type="ECO:0000313" key="5">
    <source>
        <dbReference type="EMBL" id="QUW02946.1"/>
    </source>
</evidence>
<dbReference type="Pfam" id="PF24850">
    <property type="entry name" value="CC_BshC"/>
    <property type="match status" value="1"/>
</dbReference>
<dbReference type="Proteomes" id="UP000676506">
    <property type="component" value="Chromosome 1"/>
</dbReference>
<dbReference type="InterPro" id="IPR055399">
    <property type="entry name" value="CC_BshC"/>
</dbReference>
<dbReference type="EMBL" id="CP072648">
    <property type="protein sequence ID" value="QUW02946.1"/>
    <property type="molecule type" value="Genomic_DNA"/>
</dbReference>
<feature type="domain" description="Bacillithiol biosynthesis BshC N-terminal Rossmann-like" evidence="3">
    <location>
        <begin position="21"/>
        <end position="352"/>
    </location>
</feature>
<keyword evidence="1 2" id="KW-0436">Ligase</keyword>
<dbReference type="NCBIfam" id="TIGR03998">
    <property type="entry name" value="thiol_BshC"/>
    <property type="match status" value="1"/>
</dbReference>
<organism evidence="5 6">
    <name type="scientific">Chloracidobacterium validum</name>
    <dbReference type="NCBI Taxonomy" id="2821543"/>
    <lineage>
        <taxon>Bacteria</taxon>
        <taxon>Pseudomonadati</taxon>
        <taxon>Acidobacteriota</taxon>
        <taxon>Terriglobia</taxon>
        <taxon>Terriglobales</taxon>
        <taxon>Acidobacteriaceae</taxon>
        <taxon>Chloracidobacterium</taxon>
    </lineage>
</organism>
<evidence type="ECO:0000313" key="6">
    <source>
        <dbReference type="Proteomes" id="UP000676506"/>
    </source>
</evidence>
<dbReference type="EC" id="6.-.-.-" evidence="2"/>
<protein>
    <recommendedName>
        <fullName evidence="2">Putative cysteine ligase BshC</fullName>
        <ecNumber evidence="2">6.-.-.-</ecNumber>
    </recommendedName>
</protein>
<sequence length="518" mass="57694">MPSLSTLEQTLTTAAAHRLARYPPLTRQTLSTALQEQNLRWQAAPQTLANLDRLAEASTVAIVTGQQAGLLGGPALTIWKILTAIKLAQNLAQRGQSSVPVFWMASEDHDFDEVEQTTILAPDGTLQTLTCRPSFVGHPAVGEVELDASIEQMLNTLASALPTTEFTSGIFEDLRASYLPGRKWCDAFAHWLHRLFAPFGLIIVDPRDERLRTITQPVFEAIIQRTPDITNRLVQQAQAYQAQGKSPQVSVIPSSTTLFLDIDGNRTPLVLDGYRFRPKSNVETSYTKEDLLRILRAEPLRLTPSALLRPVIQDTLFPTVVQVVGPAEMAYLSQSEIIYEAVGIQSPIRWPRASVTLVEQRHAKVFAKLGLTPDAAALGKPELLRRAALQSNDAQIIEYVNEVKVSFGAQLDRLKQLLHEADPSLAEALDRGREKIFHQLNGLEQRFFASYAQRDAARTRQIERAITALTPHGQPQERVLNILSFLVKYGPSLLTHSYTKIDFQTTDHQWILLEPGRA</sequence>
<dbReference type="HAMAP" id="MF_01867">
    <property type="entry name" value="BshC"/>
    <property type="match status" value="1"/>
</dbReference>
<comment type="similarity">
    <text evidence="2">Belongs to the BshC family.</text>
</comment>
<reference evidence="5 6" key="1">
    <citation type="submission" date="2021-03" db="EMBL/GenBank/DDBJ databases">
        <title>Genomic and phenotypic characterization of Chloracidobacterium isolates provides evidence for multiple species.</title>
        <authorList>
            <person name="Saini M.K."/>
            <person name="Costas A.M.G."/>
            <person name="Tank M."/>
            <person name="Bryant D.A."/>
        </authorList>
    </citation>
    <scope>NUCLEOTIDE SEQUENCE [LARGE SCALE GENOMIC DNA]</scope>
    <source>
        <strain evidence="5 6">BV2-C</strain>
    </source>
</reference>
<gene>
    <name evidence="2 5" type="primary">bshC</name>
    <name evidence="5" type="ORF">J8C06_00390</name>
</gene>
<evidence type="ECO:0000256" key="2">
    <source>
        <dbReference type="HAMAP-Rule" id="MF_01867"/>
    </source>
</evidence>
<accession>A0ABX8BA77</accession>
<dbReference type="PIRSF" id="PIRSF012535">
    <property type="entry name" value="UCP012535"/>
    <property type="match status" value="1"/>
</dbReference>
<dbReference type="InterPro" id="IPR055398">
    <property type="entry name" value="Rossmann-like_BshC"/>
</dbReference>
<evidence type="ECO:0000256" key="1">
    <source>
        <dbReference type="ARBA" id="ARBA00022598"/>
    </source>
</evidence>
<dbReference type="Pfam" id="PF10079">
    <property type="entry name" value="Rossmann-like_BshC"/>
    <property type="match status" value="1"/>
</dbReference>
<name>A0ABX8BA77_9BACT</name>
<evidence type="ECO:0000259" key="4">
    <source>
        <dbReference type="Pfam" id="PF24850"/>
    </source>
</evidence>